<evidence type="ECO:0000313" key="2">
    <source>
        <dbReference type="EMBL" id="AMU90190.1"/>
    </source>
</evidence>
<evidence type="ECO:0000313" key="4">
    <source>
        <dbReference type="Proteomes" id="UP000076088"/>
    </source>
</evidence>
<dbReference type="EMBL" id="CP012700">
    <property type="protein sequence ID" value="ALH81257.1"/>
    <property type="molecule type" value="Genomic_DNA"/>
</dbReference>
<reference evidence="2 4" key="4">
    <citation type="journal article" date="2016" name="Genome Announc.">
        <title>Complete Genome Sequence of Sphingopyxis macrogoltabida Strain 203N (NBRC 111659), a Polyethylene Glycol Degrader.</title>
        <authorList>
            <person name="Ohtsubo Y."/>
            <person name="Nonoyama S."/>
            <person name="Nagata Y."/>
            <person name="Numata M."/>
            <person name="Tsuchikane K."/>
            <person name="Hosoyama A."/>
            <person name="Yamazoe A."/>
            <person name="Tsuda M."/>
            <person name="Fujita N."/>
            <person name="Kawai F."/>
        </authorList>
    </citation>
    <scope>NUCLEOTIDE SEQUENCE [LARGE SCALE GENOMIC DNA]</scope>
    <source>
        <strain evidence="2 4">203N</strain>
    </source>
</reference>
<evidence type="ECO:0000313" key="3">
    <source>
        <dbReference type="Proteomes" id="UP000058074"/>
    </source>
</evidence>
<keyword evidence="4" id="KW-1185">Reference proteome</keyword>
<accession>A0A0N9V065</accession>
<reference evidence="1 3" key="1">
    <citation type="journal article" date="2015" name="Genome Announc.">
        <title>Complete Genome Sequence of Polypropylene Glycol- and Polyethylene Glycol-Degrading Sphingopyxis macrogoltabida Strain EY-1.</title>
        <authorList>
            <person name="Ohtsubo Y."/>
            <person name="Nagata Y."/>
            <person name="Numata M."/>
            <person name="Tsuchikane K."/>
            <person name="Hosoyama A."/>
            <person name="Yamazoe A."/>
            <person name="Tsuda M."/>
            <person name="Fujita N."/>
            <person name="Kawai F."/>
        </authorList>
    </citation>
    <scope>NUCLEOTIDE SEQUENCE [LARGE SCALE GENOMIC DNA]</scope>
    <source>
        <strain evidence="1 3">EY-1</strain>
    </source>
</reference>
<organism evidence="1 3">
    <name type="scientific">Sphingopyxis macrogoltabida</name>
    <name type="common">Sphingomonas macrogoltabidus</name>
    <dbReference type="NCBI Taxonomy" id="33050"/>
    <lineage>
        <taxon>Bacteria</taxon>
        <taxon>Pseudomonadati</taxon>
        <taxon>Pseudomonadota</taxon>
        <taxon>Alphaproteobacteria</taxon>
        <taxon>Sphingomonadales</taxon>
        <taxon>Sphingomonadaceae</taxon>
        <taxon>Sphingopyxis</taxon>
    </lineage>
</organism>
<name>A0A0N9V065_SPHMC</name>
<dbReference type="KEGG" id="smag:AN936_13050"/>
<gene>
    <name evidence="1" type="ORF">AN936_13050</name>
    <name evidence="2" type="ORF">ATM17_14240</name>
</gene>
<reference evidence="4" key="2">
    <citation type="submission" date="2015-11" db="EMBL/GenBank/DDBJ databases">
        <title>Complete genome sequence of a polyethylene-glycol degrader Sphingopyxis macrogoltabida 203N (NBRC 111659).</title>
        <authorList>
            <person name="Yoshiyuki O."/>
            <person name="Shouta N."/>
            <person name="Nagata Y."/>
            <person name="Numata M."/>
            <person name="Tsuchikane K."/>
            <person name="Hosoyama A."/>
            <person name="Yamazoe A."/>
            <person name="Tsuda M."/>
            <person name="Fujita N."/>
            <person name="Kawai F."/>
        </authorList>
    </citation>
    <scope>NUCLEOTIDE SEQUENCE [LARGE SCALE GENOMIC DNA]</scope>
    <source>
        <strain evidence="4">203N</strain>
    </source>
</reference>
<protein>
    <submittedName>
        <fullName evidence="1">Uncharacterized protein</fullName>
    </submittedName>
</protein>
<proteinExistence type="predicted"/>
<evidence type="ECO:0000313" key="1">
    <source>
        <dbReference type="EMBL" id="ALH81257.1"/>
    </source>
</evidence>
<reference evidence="2" key="3">
    <citation type="submission" date="2015-11" db="EMBL/GenBank/DDBJ databases">
        <authorList>
            <person name="Yoshiyuki O."/>
        </authorList>
    </citation>
    <scope>NUCLEOTIDE SEQUENCE</scope>
    <source>
        <strain evidence="2">203N</strain>
    </source>
</reference>
<sequence>MGHPAGGGGTARCPLVRRRSAGQLRRALGGDNQEVRKLLGEGRGNGGGAFYVAGVGSGGRVLTGAAERAQDIAGRKWGAPVRYRLLCKRHVHNARFVLAAVCVAPGREDDTQSATIRW</sequence>
<dbReference type="Proteomes" id="UP000058074">
    <property type="component" value="Chromosome"/>
</dbReference>
<dbReference type="Proteomes" id="UP000076088">
    <property type="component" value="Chromosome"/>
</dbReference>
<dbReference type="EMBL" id="CP013344">
    <property type="protein sequence ID" value="AMU90190.1"/>
    <property type="molecule type" value="Genomic_DNA"/>
</dbReference>
<dbReference type="AlphaFoldDB" id="A0A0N9V065"/>